<proteinExistence type="predicted"/>
<feature type="compositionally biased region" description="Pro residues" evidence="1">
    <location>
        <begin position="64"/>
        <end position="74"/>
    </location>
</feature>
<dbReference type="GeneID" id="83177413"/>
<feature type="domain" description="DUF6570" evidence="2">
    <location>
        <begin position="181"/>
        <end position="246"/>
    </location>
</feature>
<name>A0A9W9NB89_9EURO</name>
<accession>A0A9W9NB89</accession>
<dbReference type="EMBL" id="JAPQKR010000005">
    <property type="protein sequence ID" value="KAJ5216643.1"/>
    <property type="molecule type" value="Genomic_DNA"/>
</dbReference>
<protein>
    <recommendedName>
        <fullName evidence="2">DUF6570 domain-containing protein</fullName>
    </recommendedName>
</protein>
<keyword evidence="4" id="KW-1185">Reference proteome</keyword>
<evidence type="ECO:0000313" key="4">
    <source>
        <dbReference type="Proteomes" id="UP001150904"/>
    </source>
</evidence>
<gene>
    <name evidence="3" type="ORF">N7498_003050</name>
</gene>
<evidence type="ECO:0000259" key="2">
    <source>
        <dbReference type="Pfam" id="PF20209"/>
    </source>
</evidence>
<dbReference type="RefSeq" id="XP_058312456.1">
    <property type="nucleotide sequence ID" value="XM_058450112.1"/>
</dbReference>
<dbReference type="Pfam" id="PF20209">
    <property type="entry name" value="DUF6570"/>
    <property type="match status" value="2"/>
</dbReference>
<dbReference type="InterPro" id="IPR046700">
    <property type="entry name" value="DUF6570"/>
</dbReference>
<organism evidence="3 4">
    <name type="scientific">Penicillium cinerascens</name>
    <dbReference type="NCBI Taxonomy" id="70096"/>
    <lineage>
        <taxon>Eukaryota</taxon>
        <taxon>Fungi</taxon>
        <taxon>Dikarya</taxon>
        <taxon>Ascomycota</taxon>
        <taxon>Pezizomycotina</taxon>
        <taxon>Eurotiomycetes</taxon>
        <taxon>Eurotiomycetidae</taxon>
        <taxon>Eurotiales</taxon>
        <taxon>Aspergillaceae</taxon>
        <taxon>Penicillium</taxon>
    </lineage>
</organism>
<dbReference type="Proteomes" id="UP001150904">
    <property type="component" value="Unassembled WGS sequence"/>
</dbReference>
<comment type="caution">
    <text evidence="3">The sequence shown here is derived from an EMBL/GenBank/DDBJ whole genome shotgun (WGS) entry which is preliminary data.</text>
</comment>
<dbReference type="AlphaFoldDB" id="A0A9W9NB89"/>
<reference evidence="3" key="1">
    <citation type="submission" date="2022-12" db="EMBL/GenBank/DDBJ databases">
        <authorList>
            <person name="Petersen C."/>
        </authorList>
    </citation>
    <scope>NUCLEOTIDE SEQUENCE</scope>
    <source>
        <strain evidence="3">IBT 15544</strain>
    </source>
</reference>
<feature type="region of interest" description="Disordered" evidence="1">
    <location>
        <begin position="46"/>
        <end position="77"/>
    </location>
</feature>
<evidence type="ECO:0000256" key="1">
    <source>
        <dbReference type="SAM" id="MobiDB-lite"/>
    </source>
</evidence>
<dbReference type="OrthoDB" id="432234at2759"/>
<sequence length="299" mass="33591">MPRLSTITFLPSAGNTSLSRKLTIIQPPVDFRHLYASSFDLSINSFERPNPLQNPTRRKRRQSQPPPPPRPTPHPTSFAINRGVNFLQKENKLRVLASNIFLSAVSPLDIRLSIARFENEMALASGDTICSSCGKLVPSTNIRRFLDSDPLLRPLEGLLDSCGCNDGFSSLCSICYAALLRGSTPKFSAQNNHYPGALKDLTLTEEYLIAKSHPVGVVVKLRPRGQTSPANYRALRGHFIIIPPELQFTELIKLFLTIRKYKVLAALRYLVRYNPLYRDVTIDHSAVDHWPDDFIPLDL</sequence>
<reference evidence="3" key="2">
    <citation type="journal article" date="2023" name="IMA Fungus">
        <title>Comparative genomic study of the Penicillium genus elucidates a diverse pangenome and 15 lateral gene transfer events.</title>
        <authorList>
            <person name="Petersen C."/>
            <person name="Sorensen T."/>
            <person name="Nielsen M.R."/>
            <person name="Sondergaard T.E."/>
            <person name="Sorensen J.L."/>
            <person name="Fitzpatrick D.A."/>
            <person name="Frisvad J.C."/>
            <person name="Nielsen K.L."/>
        </authorList>
    </citation>
    <scope>NUCLEOTIDE SEQUENCE</scope>
    <source>
        <strain evidence="3">IBT 15544</strain>
    </source>
</reference>
<feature type="domain" description="DUF6570" evidence="2">
    <location>
        <begin position="253"/>
        <end position="287"/>
    </location>
</feature>
<evidence type="ECO:0000313" key="3">
    <source>
        <dbReference type="EMBL" id="KAJ5216643.1"/>
    </source>
</evidence>